<keyword evidence="1" id="KW-0472">Membrane</keyword>
<feature type="domain" description="Ice-binding protein C-terminal" evidence="2">
    <location>
        <begin position="178"/>
        <end position="201"/>
    </location>
</feature>
<dbReference type="Pfam" id="PF07589">
    <property type="entry name" value="PEP-CTERM"/>
    <property type="match status" value="1"/>
</dbReference>
<protein>
    <recommendedName>
        <fullName evidence="2">Ice-binding protein C-terminal domain-containing protein</fullName>
    </recommendedName>
</protein>
<sequence length="202" mass="20769">MWAGPTPAHATTLQFSLNTAALNGTAASLAFDFIGNDGLAGNNTVVVSNFYTSGTLGNNSFSGGIAVTHPSPPGPFPVTLTDSGFFNEFLQELTLGDTVSFTLNLTEQLASSGSSTPDSFSFFLLDASLLPLFATSDPLGADALFAVDINGTPSGTRYLFNYAGTGGTPVTWTLEPVAVPLPSTALLVGVGLLGWVAGRRRG</sequence>
<keyword evidence="1" id="KW-1133">Transmembrane helix</keyword>
<comment type="caution">
    <text evidence="3">The sequence shown here is derived from an EMBL/GenBank/DDBJ whole genome shotgun (WGS) entry which is preliminary data.</text>
</comment>
<feature type="transmembrane region" description="Helical" evidence="1">
    <location>
        <begin position="177"/>
        <end position="197"/>
    </location>
</feature>
<evidence type="ECO:0000313" key="4">
    <source>
        <dbReference type="Proteomes" id="UP000019184"/>
    </source>
</evidence>
<evidence type="ECO:0000256" key="1">
    <source>
        <dbReference type="SAM" id="Phobius"/>
    </source>
</evidence>
<dbReference type="InterPro" id="IPR013424">
    <property type="entry name" value="Ice-binding_C"/>
</dbReference>
<evidence type="ECO:0000259" key="2">
    <source>
        <dbReference type="Pfam" id="PF07589"/>
    </source>
</evidence>
<organism evidence="3 4">
    <name type="scientific">Candidatus Contendobacter odensis Run_B_J11</name>
    <dbReference type="NCBI Taxonomy" id="1400861"/>
    <lineage>
        <taxon>Bacteria</taxon>
        <taxon>Pseudomonadati</taxon>
        <taxon>Pseudomonadota</taxon>
        <taxon>Gammaproteobacteria</taxon>
        <taxon>Candidatus Competibacteraceae</taxon>
        <taxon>Candidatus Contendibacter</taxon>
    </lineage>
</organism>
<dbReference type="Proteomes" id="UP000019184">
    <property type="component" value="Unassembled WGS sequence"/>
</dbReference>
<reference evidence="3 4" key="1">
    <citation type="journal article" date="2014" name="ISME J.">
        <title>Candidatus Competibacter-lineage genomes retrieved from metagenomes reveal functional metabolic diversity.</title>
        <authorList>
            <person name="McIlroy S.J."/>
            <person name="Albertsen M."/>
            <person name="Andresen E.K."/>
            <person name="Saunders A.M."/>
            <person name="Kristiansen R."/>
            <person name="Stokholm-Bjerregaard M."/>
            <person name="Nielsen K.L."/>
            <person name="Nielsen P.H."/>
        </authorList>
    </citation>
    <scope>NUCLEOTIDE SEQUENCE [LARGE SCALE GENOMIC DNA]</scope>
    <source>
        <strain evidence="3 4">Run_B_J11</strain>
    </source>
</reference>
<dbReference type="EMBL" id="CBTK010000079">
    <property type="protein sequence ID" value="CDH44513.1"/>
    <property type="molecule type" value="Genomic_DNA"/>
</dbReference>
<dbReference type="NCBIfam" id="NF038129">
    <property type="entry name" value="PEP_NF038129"/>
    <property type="match status" value="1"/>
</dbReference>
<proteinExistence type="predicted"/>
<keyword evidence="1" id="KW-0812">Transmembrane</keyword>
<name>A0A7U7GB44_9GAMM</name>
<dbReference type="AlphaFoldDB" id="A0A7U7GB44"/>
<evidence type="ECO:0000313" key="3">
    <source>
        <dbReference type="EMBL" id="CDH44513.1"/>
    </source>
</evidence>
<accession>A0A7U7GB44</accession>
<keyword evidence="4" id="KW-1185">Reference proteome</keyword>
<gene>
    <name evidence="3" type="ORF">BN874_170036</name>
</gene>